<keyword evidence="2" id="KW-1185">Reference proteome</keyword>
<gene>
    <name evidence="1" type="ORF">B0H16DRAFT_1528355</name>
</gene>
<sequence>MDPRLPPELERQIFEAVALAHRFMIPTLLRVARRTHVWIEPLLYRVLGPNFRMAGDMFRAIRVFLNTKPPRFFSDAVRHLHLPPASHLTQGQARRLVSLSDHLVNFAASGFSSEPGLLPLLARLRLRHLSISLGLMFSVTGASQSIDFRHQLFNSVTHLSVYDGPDDFIYVGIPTLPALTHLSMKKTVLGGALRTLLTKCTRLQVFVSVWPSAESRSVRSLAVSSPDPRFVMVAFDDYWGDWQAGAEGRMDLWVMAENFIAKKRRGHIPESRCFMDRRT</sequence>
<dbReference type="Proteomes" id="UP001215598">
    <property type="component" value="Unassembled WGS sequence"/>
</dbReference>
<dbReference type="EMBL" id="JARKIB010000031">
    <property type="protein sequence ID" value="KAJ7762968.1"/>
    <property type="molecule type" value="Genomic_DNA"/>
</dbReference>
<accession>A0AAD7JE38</accession>
<reference evidence="1" key="1">
    <citation type="submission" date="2023-03" db="EMBL/GenBank/DDBJ databases">
        <title>Massive genome expansion in bonnet fungi (Mycena s.s.) driven by repeated elements and novel gene families across ecological guilds.</title>
        <authorList>
            <consortium name="Lawrence Berkeley National Laboratory"/>
            <person name="Harder C.B."/>
            <person name="Miyauchi S."/>
            <person name="Viragh M."/>
            <person name="Kuo A."/>
            <person name="Thoen E."/>
            <person name="Andreopoulos B."/>
            <person name="Lu D."/>
            <person name="Skrede I."/>
            <person name="Drula E."/>
            <person name="Henrissat B."/>
            <person name="Morin E."/>
            <person name="Kohler A."/>
            <person name="Barry K."/>
            <person name="LaButti K."/>
            <person name="Morin E."/>
            <person name="Salamov A."/>
            <person name="Lipzen A."/>
            <person name="Mereny Z."/>
            <person name="Hegedus B."/>
            <person name="Baldrian P."/>
            <person name="Stursova M."/>
            <person name="Weitz H."/>
            <person name="Taylor A."/>
            <person name="Grigoriev I.V."/>
            <person name="Nagy L.G."/>
            <person name="Martin F."/>
            <person name="Kauserud H."/>
        </authorList>
    </citation>
    <scope>NUCLEOTIDE SEQUENCE</scope>
    <source>
        <strain evidence="1">CBHHK182m</strain>
    </source>
</reference>
<evidence type="ECO:0000313" key="2">
    <source>
        <dbReference type="Proteomes" id="UP001215598"/>
    </source>
</evidence>
<proteinExistence type="predicted"/>
<organism evidence="1 2">
    <name type="scientific">Mycena metata</name>
    <dbReference type="NCBI Taxonomy" id="1033252"/>
    <lineage>
        <taxon>Eukaryota</taxon>
        <taxon>Fungi</taxon>
        <taxon>Dikarya</taxon>
        <taxon>Basidiomycota</taxon>
        <taxon>Agaricomycotina</taxon>
        <taxon>Agaricomycetes</taxon>
        <taxon>Agaricomycetidae</taxon>
        <taxon>Agaricales</taxon>
        <taxon>Marasmiineae</taxon>
        <taxon>Mycenaceae</taxon>
        <taxon>Mycena</taxon>
    </lineage>
</organism>
<name>A0AAD7JE38_9AGAR</name>
<comment type="caution">
    <text evidence="1">The sequence shown here is derived from an EMBL/GenBank/DDBJ whole genome shotgun (WGS) entry which is preliminary data.</text>
</comment>
<dbReference type="AlphaFoldDB" id="A0AAD7JE38"/>
<evidence type="ECO:0000313" key="1">
    <source>
        <dbReference type="EMBL" id="KAJ7762968.1"/>
    </source>
</evidence>
<protein>
    <submittedName>
        <fullName evidence="1">Uncharacterized protein</fullName>
    </submittedName>
</protein>